<name>A0A0D8J864_9BACT</name>
<dbReference type="Proteomes" id="UP000032544">
    <property type="component" value="Unassembled WGS sequence"/>
</dbReference>
<dbReference type="InterPro" id="IPR011047">
    <property type="entry name" value="Quinoprotein_ADH-like_sf"/>
</dbReference>
<evidence type="ECO:0000313" key="1">
    <source>
        <dbReference type="EMBL" id="KJF43175.1"/>
    </source>
</evidence>
<dbReference type="Gene3D" id="2.130.10.10">
    <property type="entry name" value="YVTN repeat-like/Quinoprotein amine dehydrogenase"/>
    <property type="match status" value="1"/>
</dbReference>
<organism evidence="1 2">
    <name type="scientific">Draconibacterium sediminis</name>
    <dbReference type="NCBI Taxonomy" id="1544798"/>
    <lineage>
        <taxon>Bacteria</taxon>
        <taxon>Pseudomonadati</taxon>
        <taxon>Bacteroidota</taxon>
        <taxon>Bacteroidia</taxon>
        <taxon>Marinilabiliales</taxon>
        <taxon>Prolixibacteraceae</taxon>
        <taxon>Draconibacterium</taxon>
    </lineage>
</organism>
<reference evidence="1 2" key="1">
    <citation type="submission" date="2014-09" db="EMBL/GenBank/DDBJ databases">
        <title>Draft Genome Sequence of Draconibacterium sp. JN14CK-3.</title>
        <authorList>
            <person name="Dong C."/>
            <person name="Lai Q."/>
            <person name="Shao Z."/>
        </authorList>
    </citation>
    <scope>NUCLEOTIDE SEQUENCE [LARGE SCALE GENOMIC DNA]</scope>
    <source>
        <strain evidence="1 2">JN14CK-3</strain>
    </source>
</reference>
<dbReference type="InterPro" id="IPR015943">
    <property type="entry name" value="WD40/YVTN_repeat-like_dom_sf"/>
</dbReference>
<gene>
    <name evidence="1" type="ORF">LH29_17570</name>
</gene>
<comment type="caution">
    <text evidence="1">The sequence shown here is derived from an EMBL/GenBank/DDBJ whole genome shotgun (WGS) entry which is preliminary data.</text>
</comment>
<dbReference type="STRING" id="1544798.LH29_17570"/>
<dbReference type="EMBL" id="JRHC01000004">
    <property type="protein sequence ID" value="KJF43175.1"/>
    <property type="molecule type" value="Genomic_DNA"/>
</dbReference>
<dbReference type="AlphaFoldDB" id="A0A0D8J864"/>
<sequence>MAGFLYFTKEEVAFTKESPLYKAVPLSAPLFLEADGLKAIPTDNPVVMELSGIPEFNNLLNEVSGIQNVIESEPEIQKQLGKRPVVLALDFVGKNVLYPVVISNLKSAKEREGLELLIEKLTGIARTSFQKRNYNGYAIIDVFDSDGENVLSYSVAGNLVIISPEVILVEKCIRQLDAPGITDNRYFNLVNRTVANQSEVAWYINHRRFPEFWANLLNSTTKKKENEFGETDRVNLKNDVLKIKDYASWSELDLSFHDNRLTLNGITAADDSLNHFLSVLQGQEAVSSNADRLLPKSTSFYIGFSFSDRDLFFKNLENYFVHSEAYYDREEKIKMMEQNFRTDSREKLRSLVKDRVLAAITSIPTEAEMGSLFILSGQSRKESQELFEGMLANYAKRKDIEFESMVSTYKSSDEQNYRIYEFPYPTLPGIWLGGAFDFVRARFAAFREDQLIFASSAKVLEKYLDDMDSGETLRTDSDYETINKAAESKANLNVYGNINNLYALRHDLFNSGINKGLEKHEEIFRKFNAICWQVVCENNIYFNALNLGYRQKPKNDVRAKWQCRLGAEVAIKPQVVINHTNKANKEIIVQDVNNQLHLIDADGKIIWSAPVSGKILGQIHQVDYYNNGKLQYLFNTSEKIYLIDRTGTSVANFPVILKSPATNGINVFDYNNNNQYRYFVACKDKKVYAYSHDGSILNGWIFDKTSGTITAPIQFFRVSNKDYIVFSDESQVYIQNRRGETRVNSSAKFSPSANEITLNTQGVPKMVTTSNDGDVFYLFFDGKFAQKKAGKFSSEHQFEVDDINGDGKPEFVFIDEDGLFVFNEEGDKLFEEEFDNNLLAVNLYSFTATQKMIGVTDADENEIYLFDAKGKQYGGFPLNGNSEFAIGQLKNGGPLSLVVGDDDGNLLCYELE</sequence>
<keyword evidence="2" id="KW-1185">Reference proteome</keyword>
<dbReference type="SUPFAM" id="SSF50998">
    <property type="entry name" value="Quinoprotein alcohol dehydrogenase-like"/>
    <property type="match status" value="1"/>
</dbReference>
<accession>A0A0D8J864</accession>
<protein>
    <submittedName>
        <fullName evidence="1">Uncharacterized protein</fullName>
    </submittedName>
</protein>
<evidence type="ECO:0000313" key="2">
    <source>
        <dbReference type="Proteomes" id="UP000032544"/>
    </source>
</evidence>
<proteinExistence type="predicted"/>